<evidence type="ECO:0000256" key="3">
    <source>
        <dbReference type="SAM" id="SignalP"/>
    </source>
</evidence>
<dbReference type="InterPro" id="IPR012338">
    <property type="entry name" value="Beta-lactam/transpept-like"/>
</dbReference>
<keyword evidence="2" id="KW-1133">Transmembrane helix</keyword>
<dbReference type="GO" id="GO:0016787">
    <property type="term" value="F:hydrolase activity"/>
    <property type="evidence" value="ECO:0007669"/>
    <property type="project" value="UniProtKB-KW"/>
</dbReference>
<keyword evidence="3" id="KW-0732">Signal</keyword>
<proteinExistence type="predicted"/>
<evidence type="ECO:0000259" key="4">
    <source>
        <dbReference type="Pfam" id="PF00144"/>
    </source>
</evidence>
<dbReference type="EMBL" id="QFYS01000007">
    <property type="protein sequence ID" value="RAK63621.1"/>
    <property type="molecule type" value="Genomic_DNA"/>
</dbReference>
<evidence type="ECO:0000256" key="2">
    <source>
        <dbReference type="SAM" id="Phobius"/>
    </source>
</evidence>
<dbReference type="Gene3D" id="3.40.710.10">
    <property type="entry name" value="DD-peptidase/beta-lactamase superfamily"/>
    <property type="match status" value="1"/>
</dbReference>
<feature type="transmembrane region" description="Helical" evidence="2">
    <location>
        <begin position="537"/>
        <end position="558"/>
    </location>
</feature>
<feature type="transmembrane region" description="Helical" evidence="2">
    <location>
        <begin position="611"/>
        <end position="634"/>
    </location>
</feature>
<name>A0A328BAX7_9CAUL</name>
<dbReference type="Proteomes" id="UP000249524">
    <property type="component" value="Unassembled WGS sequence"/>
</dbReference>
<protein>
    <submittedName>
        <fullName evidence="5">Serine hydrolase</fullName>
    </submittedName>
</protein>
<comment type="caution">
    <text evidence="5">The sequence shown here is derived from an EMBL/GenBank/DDBJ whole genome shotgun (WGS) entry which is preliminary data.</text>
</comment>
<feature type="transmembrane region" description="Helical" evidence="2">
    <location>
        <begin position="579"/>
        <end position="599"/>
    </location>
</feature>
<feature type="signal peptide" evidence="3">
    <location>
        <begin position="1"/>
        <end position="22"/>
    </location>
</feature>
<gene>
    <name evidence="5" type="ORF">DJ019_15290</name>
</gene>
<dbReference type="AlphaFoldDB" id="A0A328BAX7"/>
<keyword evidence="6" id="KW-1185">Reference proteome</keyword>
<organism evidence="5 6">
    <name type="scientific">Phenylobacterium kunshanense</name>
    <dbReference type="NCBI Taxonomy" id="1445034"/>
    <lineage>
        <taxon>Bacteria</taxon>
        <taxon>Pseudomonadati</taxon>
        <taxon>Pseudomonadota</taxon>
        <taxon>Alphaproteobacteria</taxon>
        <taxon>Caulobacterales</taxon>
        <taxon>Caulobacteraceae</taxon>
        <taxon>Phenylobacterium</taxon>
    </lineage>
</organism>
<dbReference type="InterPro" id="IPR001466">
    <property type="entry name" value="Beta-lactam-related"/>
</dbReference>
<dbReference type="Pfam" id="PF00144">
    <property type="entry name" value="Beta-lactamase"/>
    <property type="match status" value="1"/>
</dbReference>
<dbReference type="InterPro" id="IPR050491">
    <property type="entry name" value="AmpC-like"/>
</dbReference>
<sequence>MRSLGKAILFALAILAAAPAAAQDTGAAPAPDSRAQATNPAPPSTLSPAPTAVAAPGVTPLDPVRLEAFVDGWMTDAMNRAHVAGASVAVVQNGQVVLKKGYGFADLNPRRPVDPDRTLFRIGSVSKTFTWILVMKEVEAGRIRLDRPINLYLPEKVRLPGRLREVTVRNLMEHTPGLEDRALGQLFENDPRRVRPLDLYLRQERPGRDRSPGILSSYSNYGVGLAGAAVALGEGKSFERLVEEDITLPLGMRYTTFREPRPERRGLPAAMPAALRPHVSAGFGWRTAGFVENDYEYIGHIAPAGSASSTAGDMSRYMLMLLGDGSWNGATVFGPVAARAFRSPLRQTTDGMNGWAHGFIVYDLPGGHKGYGHDGATIAFHTKMVVVPDLGLGVFITTNSENGHRLSRAFPDAVVQHFYAQPQTFPRPPSRELGQSADMFTGSYLTTRRANGGLEGFVGLLVGASEVVVQGGRLLTGQGGEVKSWVPDGPLAQGRFIATTGNERLFFRLEDGRAVSYRDEMNAFTMKRAALTERASILALGAGLTVFAAVATFAGLALRNRRELRQNQIQARASMVQTMQAGLWIAAFGLFAAFADQALDIQKVMYGWPGPLLIAASACALVAAALTLVTIAALPAVWQGGRRVDSWTAPRKTFFTLTVLIYALFSVLLAMNGALEPWSR</sequence>
<keyword evidence="2" id="KW-0812">Transmembrane</keyword>
<feature type="transmembrane region" description="Helical" evidence="2">
    <location>
        <begin position="654"/>
        <end position="675"/>
    </location>
</feature>
<feature type="region of interest" description="Disordered" evidence="1">
    <location>
        <begin position="25"/>
        <end position="50"/>
    </location>
</feature>
<dbReference type="PANTHER" id="PTHR46825">
    <property type="entry name" value="D-ALANYL-D-ALANINE-CARBOXYPEPTIDASE/ENDOPEPTIDASE AMPH"/>
    <property type="match status" value="1"/>
</dbReference>
<dbReference type="OrthoDB" id="113033at2"/>
<keyword evidence="5" id="KW-0378">Hydrolase</keyword>
<evidence type="ECO:0000313" key="5">
    <source>
        <dbReference type="EMBL" id="RAK63621.1"/>
    </source>
</evidence>
<feature type="chain" id="PRO_5016342545" evidence="3">
    <location>
        <begin position="23"/>
        <end position="680"/>
    </location>
</feature>
<keyword evidence="2" id="KW-0472">Membrane</keyword>
<evidence type="ECO:0000256" key="1">
    <source>
        <dbReference type="SAM" id="MobiDB-lite"/>
    </source>
</evidence>
<feature type="domain" description="Beta-lactamase-related" evidence="4">
    <location>
        <begin position="71"/>
        <end position="405"/>
    </location>
</feature>
<dbReference type="RefSeq" id="WP_111276931.1">
    <property type="nucleotide sequence ID" value="NZ_QFYS01000007.1"/>
</dbReference>
<dbReference type="PANTHER" id="PTHR46825:SF9">
    <property type="entry name" value="BETA-LACTAMASE-RELATED DOMAIN-CONTAINING PROTEIN"/>
    <property type="match status" value="1"/>
</dbReference>
<evidence type="ECO:0000313" key="6">
    <source>
        <dbReference type="Proteomes" id="UP000249524"/>
    </source>
</evidence>
<accession>A0A328BAX7</accession>
<dbReference type="SUPFAM" id="SSF56601">
    <property type="entry name" value="beta-lactamase/transpeptidase-like"/>
    <property type="match status" value="1"/>
</dbReference>
<reference evidence="5 6" key="1">
    <citation type="submission" date="2018-05" db="EMBL/GenBank/DDBJ databases">
        <authorList>
            <person name="Lanie J.A."/>
            <person name="Ng W.-L."/>
            <person name="Kazmierczak K.M."/>
            <person name="Andrzejewski T.M."/>
            <person name="Davidsen T.M."/>
            <person name="Wayne K.J."/>
            <person name="Tettelin H."/>
            <person name="Glass J.I."/>
            <person name="Rusch D."/>
            <person name="Podicherti R."/>
            <person name="Tsui H.-C.T."/>
            <person name="Winkler M.E."/>
        </authorList>
    </citation>
    <scope>NUCLEOTIDE SEQUENCE [LARGE SCALE GENOMIC DNA]</scope>
    <source>
        <strain evidence="5 6">BUT-10</strain>
    </source>
</reference>